<dbReference type="AlphaFoldDB" id="A0A067PL85"/>
<dbReference type="EMBL" id="KL197724">
    <property type="protein sequence ID" value="KDQ55564.1"/>
    <property type="molecule type" value="Genomic_DNA"/>
</dbReference>
<accession>A0A067PL85</accession>
<evidence type="ECO:0000313" key="2">
    <source>
        <dbReference type="Proteomes" id="UP000027265"/>
    </source>
</evidence>
<name>A0A067PL85_9AGAM</name>
<dbReference type="Proteomes" id="UP000027265">
    <property type="component" value="Unassembled WGS sequence"/>
</dbReference>
<proteinExistence type="predicted"/>
<dbReference type="HOGENOM" id="CLU_1428194_0_0_1"/>
<reference evidence="2" key="1">
    <citation type="journal article" date="2014" name="Proc. Natl. Acad. Sci. U.S.A.">
        <title>Extensive sampling of basidiomycete genomes demonstrates inadequacy of the white-rot/brown-rot paradigm for wood decay fungi.</title>
        <authorList>
            <person name="Riley R."/>
            <person name="Salamov A.A."/>
            <person name="Brown D.W."/>
            <person name="Nagy L.G."/>
            <person name="Floudas D."/>
            <person name="Held B.W."/>
            <person name="Levasseur A."/>
            <person name="Lombard V."/>
            <person name="Morin E."/>
            <person name="Otillar R."/>
            <person name="Lindquist E.A."/>
            <person name="Sun H."/>
            <person name="LaButti K.M."/>
            <person name="Schmutz J."/>
            <person name="Jabbour D."/>
            <person name="Luo H."/>
            <person name="Baker S.E."/>
            <person name="Pisabarro A.G."/>
            <person name="Walton J.D."/>
            <person name="Blanchette R.A."/>
            <person name="Henrissat B."/>
            <person name="Martin F."/>
            <person name="Cullen D."/>
            <person name="Hibbett D.S."/>
            <person name="Grigoriev I.V."/>
        </authorList>
    </citation>
    <scope>NUCLEOTIDE SEQUENCE [LARGE SCALE GENOMIC DNA]</scope>
    <source>
        <strain evidence="2">MUCL 33604</strain>
    </source>
</reference>
<evidence type="ECO:0000313" key="1">
    <source>
        <dbReference type="EMBL" id="KDQ55564.1"/>
    </source>
</evidence>
<gene>
    <name evidence="1" type="ORF">JAAARDRAFT_195416</name>
</gene>
<organism evidence="1 2">
    <name type="scientific">Jaapia argillacea MUCL 33604</name>
    <dbReference type="NCBI Taxonomy" id="933084"/>
    <lineage>
        <taxon>Eukaryota</taxon>
        <taxon>Fungi</taxon>
        <taxon>Dikarya</taxon>
        <taxon>Basidiomycota</taxon>
        <taxon>Agaricomycotina</taxon>
        <taxon>Agaricomycetes</taxon>
        <taxon>Agaricomycetidae</taxon>
        <taxon>Jaapiales</taxon>
        <taxon>Jaapiaceae</taxon>
        <taxon>Jaapia</taxon>
    </lineage>
</organism>
<keyword evidence="2" id="KW-1185">Reference proteome</keyword>
<protein>
    <submittedName>
        <fullName evidence="1">Uncharacterized protein</fullName>
    </submittedName>
</protein>
<dbReference type="InParanoid" id="A0A067PL85"/>
<sequence length="190" mass="20347">MSIRHPCDSDYLSVDWEPGREEVCGLKPSHSHFLVLTIIIGSNADTIGHPSNFQNNLQPQRIQQKLQQIDGSPAPSTSSSVLSARAGDTIPSSSGFGVILDPPFRLASAKCRFSLLQPSDPFSVMSTCRFFCSLVSHAVLGASNFIFADNSVRTGQCTNNSTSLLQGILVTVESLGSSSPHSVSLLQNIL</sequence>